<protein>
    <submittedName>
        <fullName evidence="12">Myosin class II heavy chain</fullName>
    </submittedName>
</protein>
<dbReference type="GO" id="GO:0016459">
    <property type="term" value="C:myosin complex"/>
    <property type="evidence" value="ECO:0007669"/>
    <property type="project" value="UniProtKB-KW"/>
</dbReference>
<dbReference type="Gene3D" id="2.30.30.360">
    <property type="entry name" value="Myosin S1 fragment, N-terminal"/>
    <property type="match status" value="1"/>
</dbReference>
<dbReference type="Gene3D" id="1.20.58.530">
    <property type="match status" value="1"/>
</dbReference>
<dbReference type="FunFam" id="3.40.850.10:FF:000101">
    <property type="entry name" value="Slow myosin heavy chain 2"/>
    <property type="match status" value="1"/>
</dbReference>
<dbReference type="InterPro" id="IPR036961">
    <property type="entry name" value="Kinesin_motor_dom_sf"/>
</dbReference>
<feature type="coiled-coil region" evidence="9">
    <location>
        <begin position="1236"/>
        <end position="1567"/>
    </location>
</feature>
<dbReference type="InterPro" id="IPR001609">
    <property type="entry name" value="Myosin_head_motor_dom-like"/>
</dbReference>
<dbReference type="PROSITE" id="PS51844">
    <property type="entry name" value="SH3_LIKE"/>
    <property type="match status" value="1"/>
</dbReference>
<dbReference type="InterPro" id="IPR004009">
    <property type="entry name" value="SH3_Myosin"/>
</dbReference>
<keyword evidence="4 9" id="KW-0175">Coiled coil</keyword>
<evidence type="ECO:0000256" key="7">
    <source>
        <dbReference type="ARBA" id="ARBA00023203"/>
    </source>
</evidence>
<evidence type="ECO:0000256" key="9">
    <source>
        <dbReference type="SAM" id="Coils"/>
    </source>
</evidence>
<dbReference type="InterPro" id="IPR008989">
    <property type="entry name" value="Myosin_S1_N"/>
</dbReference>
<gene>
    <name evidence="12" type="ORF">M153_18000010351</name>
</gene>
<dbReference type="Gene3D" id="1.10.10.820">
    <property type="match status" value="1"/>
</dbReference>
<dbReference type="VEuPathDB" id="MicrosporidiaDB:M153_18000010351"/>
<dbReference type="CDD" id="cd01377">
    <property type="entry name" value="MYSc_class_II"/>
    <property type="match status" value="1"/>
</dbReference>
<evidence type="ECO:0000259" key="11">
    <source>
        <dbReference type="PROSITE" id="PS51844"/>
    </source>
</evidence>
<dbReference type="Gene3D" id="3.40.850.10">
    <property type="entry name" value="Kinesin motor domain"/>
    <property type="match status" value="1"/>
</dbReference>
<dbReference type="GO" id="GO:0000146">
    <property type="term" value="F:microfilament motor activity"/>
    <property type="evidence" value="ECO:0007669"/>
    <property type="project" value="TreeGrafter"/>
</dbReference>
<evidence type="ECO:0000256" key="4">
    <source>
        <dbReference type="ARBA" id="ARBA00023054"/>
    </source>
</evidence>
<feature type="binding site" evidence="8">
    <location>
        <begin position="150"/>
        <end position="157"/>
    </location>
    <ligand>
        <name>ATP</name>
        <dbReference type="ChEBI" id="CHEBI:30616"/>
    </ligand>
</feature>
<comment type="similarity">
    <text evidence="1 8">Belongs to the TRAFAC class myosin-kinesin ATPase superfamily. Myosin family.</text>
</comment>
<evidence type="ECO:0000256" key="5">
    <source>
        <dbReference type="ARBA" id="ARBA00023123"/>
    </source>
</evidence>
<dbReference type="SMART" id="SM00242">
    <property type="entry name" value="MYSc"/>
    <property type="match status" value="1"/>
</dbReference>
<dbReference type="SUPFAM" id="SSF52540">
    <property type="entry name" value="P-loop containing nucleoside triphosphate hydrolases"/>
    <property type="match status" value="1"/>
</dbReference>
<feature type="region of interest" description="Actin-binding" evidence="8">
    <location>
        <begin position="601"/>
        <end position="623"/>
    </location>
</feature>
<dbReference type="GO" id="GO:0007015">
    <property type="term" value="P:actin filament organization"/>
    <property type="evidence" value="ECO:0007669"/>
    <property type="project" value="TreeGrafter"/>
</dbReference>
<evidence type="ECO:0000313" key="12">
    <source>
        <dbReference type="EMBL" id="KRH94657.1"/>
    </source>
</evidence>
<dbReference type="Gene3D" id="1.20.5.4820">
    <property type="match status" value="1"/>
</dbReference>
<evidence type="ECO:0000256" key="2">
    <source>
        <dbReference type="ARBA" id="ARBA00022741"/>
    </source>
</evidence>
<evidence type="ECO:0000256" key="3">
    <source>
        <dbReference type="ARBA" id="ARBA00022840"/>
    </source>
</evidence>
<keyword evidence="2 8" id="KW-0547">Nucleotide-binding</keyword>
<sequence>MQQDEGKQIWIKDTENAFVLAKILSEEKETYTVLTKKDEQKIVIKEDTLKTNPKKFDGIEDLSALSNLNEATVLHNLRKRYDLQKIYTYSGLFLVAMNPFKETGIYTQKYLDMYLDGKKQELPPHIFAVANEAYTSMLLNRKNQSILITGESGAGKTENTKKVISFLAYIAQGHIPENDLSIESKIIHTNPILEAFGNAQTVRNFNSSRFGKFIKITFDSGRITGATIEKYLLERSRVTKPNLYERNYHIFYQLLKSNNTELLKKLNLVPDIKKYNILQHTPLNVPGIDDAVDFQKTLESMKILGFDQSMIDSCLRIIAAILHLGNIEFSEKDDKTEICNIEPVEIACKLLAIPLTTFIKNILSPISILKKETLTRNRDCEQAKKVVDGFCRLLYENLFDEIIKMINDTLRCPIYESFIGVLDIAGFEIFNKNDFEQFCINFTNEKLQQFFNHHMFILEQEIYQREKIEWNFIDFGHDLSPTIELIESNNPIGILAFVDEECLMPKANEETLLLKLKQKVDSDRFVPSKFTQGFSLKHYAGETNYEVDGWLEKNKEPFFEDIFDLISKSGNEFVSKLVPKRTQFEKKGFFRTVAQKHKEQLAVLMNELQNTFPHFIRCILPNNMKRSDIFDNHFILHQLRCNGVLEGIRISRLGYPNRMEFNNFIQRYQVIYKIFDEHEEYNGVEGSEKEFIREMCDHLLISKKNYKIGLSKVFFKQGILAEMEEIREKKQIEIMNEFKAQIKGFLVRQTMQQSELKQDVADNLINDFKKHLALRRSPWWRIYQICKPLIDLRQNSELEEQQKQELLDLKEKMVESTNTIEKLQRILQSREFEKSKLDEEIKLINVSKNQLQDLIDAVRNENSLKTEELAAQKNQMEKLSQLISEKNEKFDQQDQILQKIRLENTEMLKSLENLQKTSIQEKNNHLQSYQALLKEKKDLAAQNIQLQSEIGTIQSENKGQFDNLIQEKDKQLIQIFDQLTNLKEEKADLERKLKQFDEKISHANDKQASIDKLYEDQKDLNDKISAKLKEKEIDLQNNILKINELSNNITSLSNDLQNSKTIISKLKCENEDLVLEIEKTENESIKLRNNLSDSFKDINDKNQTIDLLNERINNFNTQIAILKEENNQQYLVQGQNNGNEEIYQMQVKRFEKQIKDLLLKNKMLQDNQSNAEIYKNEIVKKVSAEKQQEIEKLLKEISIYNIEKKALLIKIKTITTENENLKVMFQEKIENSESSSDNSHIELEKKEELRNELEKKEEECMKLKNDLESLQERFDLELTELNDQINNFKQQEMYQKLNEKKLKDMKAIKENLEKERNQIETFLKSFKEIYQNKINHYRKEMNDLENGSKNLSRENLQLKKDLNSLERENTDLKKRMDDFENNLTFYKKHSDEITNELIQKNRETQQKENELHSLRNKINNLEISVNHMSQIEKEEKDKSNDKILFLENKNKSLNEMLQKYSEDYKKLYQMIKESDEEKQLREENLKINNQLSHLRLKNETLQNNCNSLKDQINQITESFNSLQNQTTSLKKQNELLNIQMTYKEKEIKNLKEEYETLQIKRSEILNEEDKNNGEHSGQSQVQEVKKENIQEKIAFYDNKRESLLQFENLELKKTVEEMTKKSENFKSDLISLKNAHSTILKEKELLELKKRQLERELADEKDQNRLFYMKERKVERKAKR</sequence>
<dbReference type="Gene3D" id="1.20.120.720">
    <property type="entry name" value="Myosin VI head, motor domain, U50 subdomain"/>
    <property type="match status" value="1"/>
</dbReference>
<dbReference type="GO" id="GO:0016020">
    <property type="term" value="C:membrane"/>
    <property type="evidence" value="ECO:0007669"/>
    <property type="project" value="TreeGrafter"/>
</dbReference>
<dbReference type="Proteomes" id="UP000051530">
    <property type="component" value="Unassembled WGS sequence"/>
</dbReference>
<accession>A0A0R0M696</accession>
<reference evidence="12 13" key="1">
    <citation type="submission" date="2015-07" db="EMBL/GenBank/DDBJ databases">
        <title>The genome of Pseudoloma neurophilia, a relevant intracellular parasite of the zebrafish.</title>
        <authorList>
            <person name="Ndikumana S."/>
            <person name="Pelin A."/>
            <person name="Sanders J."/>
            <person name="Corradi N."/>
        </authorList>
    </citation>
    <scope>NUCLEOTIDE SEQUENCE [LARGE SCALE GENOMIC DNA]</scope>
    <source>
        <strain evidence="12 13">MK1</strain>
    </source>
</reference>
<organism evidence="12 13">
    <name type="scientific">Pseudoloma neurophilia</name>
    <dbReference type="NCBI Taxonomy" id="146866"/>
    <lineage>
        <taxon>Eukaryota</taxon>
        <taxon>Fungi</taxon>
        <taxon>Fungi incertae sedis</taxon>
        <taxon>Microsporidia</taxon>
        <taxon>Pseudoloma</taxon>
    </lineage>
</organism>
<dbReference type="GO" id="GO:0051015">
    <property type="term" value="F:actin filament binding"/>
    <property type="evidence" value="ECO:0007669"/>
    <property type="project" value="InterPro"/>
</dbReference>
<evidence type="ECO:0000256" key="1">
    <source>
        <dbReference type="ARBA" id="ARBA00008314"/>
    </source>
</evidence>
<dbReference type="GO" id="GO:0005737">
    <property type="term" value="C:cytoplasm"/>
    <property type="evidence" value="ECO:0007669"/>
    <property type="project" value="UniProtKB-ARBA"/>
</dbReference>
<dbReference type="PANTHER" id="PTHR13140:SF857">
    <property type="entry name" value="MYOSIN-11"/>
    <property type="match status" value="1"/>
</dbReference>
<keyword evidence="13" id="KW-1185">Reference proteome</keyword>
<keyword evidence="7 8" id="KW-0009">Actin-binding</keyword>
<dbReference type="Gene3D" id="1.20.5.340">
    <property type="match status" value="1"/>
</dbReference>
<dbReference type="Pfam" id="PF02736">
    <property type="entry name" value="Myosin_N"/>
    <property type="match status" value="1"/>
</dbReference>
<name>A0A0R0M696_9MICR</name>
<dbReference type="FunFam" id="1.10.10.820:FF:000001">
    <property type="entry name" value="Myosin heavy chain"/>
    <property type="match status" value="1"/>
</dbReference>
<proteinExistence type="inferred from homology"/>
<dbReference type="GO" id="GO:0005524">
    <property type="term" value="F:ATP binding"/>
    <property type="evidence" value="ECO:0007669"/>
    <property type="project" value="UniProtKB-UniRule"/>
</dbReference>
<dbReference type="EMBL" id="LGUB01000045">
    <property type="protein sequence ID" value="KRH94657.1"/>
    <property type="molecule type" value="Genomic_DNA"/>
</dbReference>
<dbReference type="PROSITE" id="PS51456">
    <property type="entry name" value="MYOSIN_MOTOR"/>
    <property type="match status" value="1"/>
</dbReference>
<comment type="caution">
    <text evidence="12">The sequence shown here is derived from an EMBL/GenBank/DDBJ whole genome shotgun (WGS) entry which is preliminary data.</text>
</comment>
<dbReference type="Pfam" id="PF00063">
    <property type="entry name" value="Myosin_head"/>
    <property type="match status" value="1"/>
</dbReference>
<feature type="domain" description="Myosin N-terminal SH3-like" evidence="11">
    <location>
        <begin position="4"/>
        <end position="53"/>
    </location>
</feature>
<feature type="coiled-coil region" evidence="9">
    <location>
        <begin position="1615"/>
        <end position="1663"/>
    </location>
</feature>
<evidence type="ECO:0000256" key="6">
    <source>
        <dbReference type="ARBA" id="ARBA00023175"/>
    </source>
</evidence>
<keyword evidence="6 8" id="KW-0505">Motor protein</keyword>
<keyword evidence="3 8" id="KW-0067">ATP-binding</keyword>
<feature type="coiled-coil region" evidence="9">
    <location>
        <begin position="789"/>
        <end position="1203"/>
    </location>
</feature>
<keyword evidence="5 8" id="KW-0518">Myosin</keyword>
<dbReference type="InterPro" id="IPR027417">
    <property type="entry name" value="P-loop_NTPase"/>
</dbReference>
<feature type="domain" description="Myosin motor" evidence="10">
    <location>
        <begin position="57"/>
        <end position="728"/>
    </location>
</feature>
<evidence type="ECO:0000256" key="8">
    <source>
        <dbReference type="PROSITE-ProRule" id="PRU00782"/>
    </source>
</evidence>
<dbReference type="OrthoDB" id="6108017at2759"/>
<dbReference type="PRINTS" id="PR00193">
    <property type="entry name" value="MYOSINHEAVY"/>
</dbReference>
<evidence type="ECO:0000259" key="10">
    <source>
        <dbReference type="PROSITE" id="PS51456"/>
    </source>
</evidence>
<dbReference type="PANTHER" id="PTHR13140">
    <property type="entry name" value="MYOSIN"/>
    <property type="match status" value="1"/>
</dbReference>
<evidence type="ECO:0000313" key="13">
    <source>
        <dbReference type="Proteomes" id="UP000051530"/>
    </source>
</evidence>